<evidence type="ECO:0000256" key="1">
    <source>
        <dbReference type="SAM" id="Coils"/>
    </source>
</evidence>
<reference evidence="3 4" key="1">
    <citation type="journal article" date="2018" name="Sci. Rep.">
        <title>Comparative genomics provides insights into the lifestyle and reveals functional heterogeneity of dark septate endophytic fungi.</title>
        <authorList>
            <person name="Knapp D.G."/>
            <person name="Nemeth J.B."/>
            <person name="Barry K."/>
            <person name="Hainaut M."/>
            <person name="Henrissat B."/>
            <person name="Johnson J."/>
            <person name="Kuo A."/>
            <person name="Lim J.H.P."/>
            <person name="Lipzen A."/>
            <person name="Nolan M."/>
            <person name="Ohm R.A."/>
            <person name="Tamas L."/>
            <person name="Grigoriev I.V."/>
            <person name="Spatafora J.W."/>
            <person name="Nagy L.G."/>
            <person name="Kovacs G.M."/>
        </authorList>
    </citation>
    <scope>NUCLEOTIDE SEQUENCE [LARGE SCALE GENOMIC DNA]</scope>
    <source>
        <strain evidence="3 4">DSE2036</strain>
    </source>
</reference>
<dbReference type="OrthoDB" id="3798058at2759"/>
<dbReference type="STRING" id="97972.A0A2V1DS39"/>
<feature type="compositionally biased region" description="Basic and acidic residues" evidence="2">
    <location>
        <begin position="247"/>
        <end position="264"/>
    </location>
</feature>
<sequence length="885" mass="99683">MSDRAAPKGYPQRKPLPPSSLRNEVDESKIQVPDSQVAVSETQSTTLMRESEPPLSPKSRKILAKNVSKPVGETRPSIEFPSPFISRPKISNELDFTFSNRKILPKMTRNPGMVLEQQPSDVLPPFPYARSPLSYSEQNALEKKLPKNAVEDMNPDSGRPEAQQVIASSESAKLQQNEDLTPDPNVTSEQNSGGHAELTATPVNEGLENRPEPILTNHTIHSEQMAGSSGLSAPKAKKSRRRKRQQRPPDMDSGKSKHMNHENTESVAVKEGNHIIAVSTESARDLKPSASMPHESQDLVIIPPGDSGREISDGKRKEVLCSTGDSHKEVPTGKNPIEITLPSPMVGVTDLRDANNDFGDPESVEEQVQINHVEVADQRRDDPQPSFSGLNVSDMGELSGAGPAYRDRLSEIRRSPHGVPRIDNTHRVIKRRKHTRTDRASPVAAQANEALLSVSPKYMPLLEVFARVLQEGDEAREAVAANIKTHETAVAALQDAAEAKSSTISVLEARNKKFQGDIERLKTGFQRLQKFHEGMENDYSSLKRHAKLHQEQCDRTLQRRLEEIEKEKAEWMEDLEHTLDAVNQSRRSTKAVLDDCFVQLTIAESRKADIEKRLNEQNGLLEEEKKRRQDLEKKILPTIQTMFGSADRRLERLSRRMHGIQQAQEAASSDQTQREYREKTQDALKLLLKASSLTTGHAEAAEKTLQGIGEKIDTKLTEMANSIAKNHSSGTELRQSIADQLRDFRNDMFQCGEAAKNHRQLQEENEELHRKYKEQQDTCTNLEKEISNFQQTESDLISQRSQLEKRLDYSERMKLSQYAEISNMRDELRSVGSNLQTRVDELAIAEKQIREQADNLSEAKRLKEIQDRKILEQARVINEIKSVQS</sequence>
<feature type="coiled-coil region" evidence="1">
    <location>
        <begin position="554"/>
        <end position="581"/>
    </location>
</feature>
<dbReference type="Proteomes" id="UP000244855">
    <property type="component" value="Unassembled WGS sequence"/>
</dbReference>
<dbReference type="AlphaFoldDB" id="A0A2V1DS39"/>
<evidence type="ECO:0000313" key="4">
    <source>
        <dbReference type="Proteomes" id="UP000244855"/>
    </source>
</evidence>
<feature type="compositionally biased region" description="Basic residues" evidence="2">
    <location>
        <begin position="235"/>
        <end position="246"/>
    </location>
</feature>
<gene>
    <name evidence="3" type="ORF">DM02DRAFT_375754</name>
</gene>
<feature type="region of interest" description="Disordered" evidence="2">
    <location>
        <begin position="1"/>
        <end position="78"/>
    </location>
</feature>
<accession>A0A2V1DS39</accession>
<feature type="region of interest" description="Disordered" evidence="2">
    <location>
        <begin position="323"/>
        <end position="342"/>
    </location>
</feature>
<evidence type="ECO:0000313" key="3">
    <source>
        <dbReference type="EMBL" id="PVI00859.1"/>
    </source>
</evidence>
<protein>
    <submittedName>
        <fullName evidence="3">Uncharacterized protein</fullName>
    </submittedName>
</protein>
<proteinExistence type="predicted"/>
<keyword evidence="1" id="KW-0175">Coiled coil</keyword>
<feature type="compositionally biased region" description="Polar residues" evidence="2">
    <location>
        <begin position="165"/>
        <end position="193"/>
    </location>
</feature>
<dbReference type="EMBL" id="KZ805367">
    <property type="protein sequence ID" value="PVI00859.1"/>
    <property type="molecule type" value="Genomic_DNA"/>
</dbReference>
<feature type="coiled-coil region" evidence="1">
    <location>
        <begin position="607"/>
        <end position="634"/>
    </location>
</feature>
<organism evidence="3 4">
    <name type="scientific">Periconia macrospinosa</name>
    <dbReference type="NCBI Taxonomy" id="97972"/>
    <lineage>
        <taxon>Eukaryota</taxon>
        <taxon>Fungi</taxon>
        <taxon>Dikarya</taxon>
        <taxon>Ascomycota</taxon>
        <taxon>Pezizomycotina</taxon>
        <taxon>Dothideomycetes</taxon>
        <taxon>Pleosporomycetidae</taxon>
        <taxon>Pleosporales</taxon>
        <taxon>Massarineae</taxon>
        <taxon>Periconiaceae</taxon>
        <taxon>Periconia</taxon>
    </lineage>
</organism>
<name>A0A2V1DS39_9PLEO</name>
<feature type="region of interest" description="Disordered" evidence="2">
    <location>
        <begin position="109"/>
        <end position="314"/>
    </location>
</feature>
<keyword evidence="4" id="KW-1185">Reference proteome</keyword>
<feature type="compositionally biased region" description="Polar residues" evidence="2">
    <location>
        <begin position="33"/>
        <end position="48"/>
    </location>
</feature>
<feature type="region of interest" description="Disordered" evidence="2">
    <location>
        <begin position="375"/>
        <end position="403"/>
    </location>
</feature>
<evidence type="ECO:0000256" key="2">
    <source>
        <dbReference type="SAM" id="MobiDB-lite"/>
    </source>
</evidence>
<feature type="coiled-coil region" evidence="1">
    <location>
        <begin position="751"/>
        <end position="792"/>
    </location>
</feature>